<evidence type="ECO:0000256" key="1">
    <source>
        <dbReference type="SAM" id="Coils"/>
    </source>
</evidence>
<feature type="compositionally biased region" description="Pro residues" evidence="2">
    <location>
        <begin position="37"/>
        <end position="47"/>
    </location>
</feature>
<evidence type="ECO:0000313" key="5">
    <source>
        <dbReference type="Proteomes" id="UP000541185"/>
    </source>
</evidence>
<protein>
    <submittedName>
        <fullName evidence="4">Uncharacterized protein</fullName>
    </submittedName>
</protein>
<reference evidence="4 5" key="1">
    <citation type="submission" date="2020-04" db="EMBL/GenBank/DDBJ databases">
        <title>Ramlibacter sp. G-1-2-2 isolated from soil.</title>
        <authorList>
            <person name="Dahal R.H."/>
        </authorList>
    </citation>
    <scope>NUCLEOTIDE SEQUENCE [LARGE SCALE GENOMIC DNA]</scope>
    <source>
        <strain evidence="4 5">G-1-2-2</strain>
    </source>
</reference>
<keyword evidence="1" id="KW-0175">Coiled coil</keyword>
<feature type="coiled-coil region" evidence="1">
    <location>
        <begin position="144"/>
        <end position="178"/>
    </location>
</feature>
<dbReference type="RefSeq" id="WP_169417263.1">
    <property type="nucleotide sequence ID" value="NZ_JABBFX010000001.1"/>
</dbReference>
<feature type="chain" id="PRO_5032466508" evidence="3">
    <location>
        <begin position="30"/>
        <end position="193"/>
    </location>
</feature>
<gene>
    <name evidence="4" type="ORF">HHL11_04615</name>
</gene>
<dbReference type="AlphaFoldDB" id="A0A848H2V0"/>
<evidence type="ECO:0000256" key="2">
    <source>
        <dbReference type="SAM" id="MobiDB-lite"/>
    </source>
</evidence>
<keyword evidence="3" id="KW-0732">Signal</keyword>
<name>A0A848H2V0_9BURK</name>
<dbReference type="PROSITE" id="PS51257">
    <property type="entry name" value="PROKAR_LIPOPROTEIN"/>
    <property type="match status" value="1"/>
</dbReference>
<feature type="region of interest" description="Disordered" evidence="2">
    <location>
        <begin position="34"/>
        <end position="53"/>
    </location>
</feature>
<evidence type="ECO:0000256" key="3">
    <source>
        <dbReference type="SAM" id="SignalP"/>
    </source>
</evidence>
<accession>A0A848H2V0</accession>
<comment type="caution">
    <text evidence="4">The sequence shown here is derived from an EMBL/GenBank/DDBJ whole genome shotgun (WGS) entry which is preliminary data.</text>
</comment>
<proteinExistence type="predicted"/>
<dbReference type="Proteomes" id="UP000541185">
    <property type="component" value="Unassembled WGS sequence"/>
</dbReference>
<feature type="signal peptide" evidence="3">
    <location>
        <begin position="1"/>
        <end position="29"/>
    </location>
</feature>
<organism evidence="4 5">
    <name type="scientific">Ramlibacter agri</name>
    <dbReference type="NCBI Taxonomy" id="2728837"/>
    <lineage>
        <taxon>Bacteria</taxon>
        <taxon>Pseudomonadati</taxon>
        <taxon>Pseudomonadota</taxon>
        <taxon>Betaproteobacteria</taxon>
        <taxon>Burkholderiales</taxon>
        <taxon>Comamonadaceae</taxon>
        <taxon>Ramlibacter</taxon>
    </lineage>
</organism>
<evidence type="ECO:0000313" key="4">
    <source>
        <dbReference type="EMBL" id="NML43023.1"/>
    </source>
</evidence>
<sequence>MPIELNRPHAASALVLLALAAGCASQVPAPPLVAARPPEPARTPVAPPVAARPAPAPADAVLAYADRVRTLPAPELAAEIQRFGDTPPSATQALQLAIALLQAGDSTQQPRVQLQLQRVLAQQDAEAQALQPLARLLAAQLADRRKADELADRQARDLREARRRNDALNERLEALRAIERSVPTTPAAPRAPR</sequence>
<dbReference type="EMBL" id="JABBFX010000001">
    <property type="protein sequence ID" value="NML43023.1"/>
    <property type="molecule type" value="Genomic_DNA"/>
</dbReference>
<keyword evidence="5" id="KW-1185">Reference proteome</keyword>